<keyword evidence="2" id="KW-1185">Reference proteome</keyword>
<organism evidence="1 2">
    <name type="scientific">Plakobranchus ocellatus</name>
    <dbReference type="NCBI Taxonomy" id="259542"/>
    <lineage>
        <taxon>Eukaryota</taxon>
        <taxon>Metazoa</taxon>
        <taxon>Spiralia</taxon>
        <taxon>Lophotrochozoa</taxon>
        <taxon>Mollusca</taxon>
        <taxon>Gastropoda</taxon>
        <taxon>Heterobranchia</taxon>
        <taxon>Euthyneura</taxon>
        <taxon>Panpulmonata</taxon>
        <taxon>Sacoglossa</taxon>
        <taxon>Placobranchoidea</taxon>
        <taxon>Plakobranchidae</taxon>
        <taxon>Plakobranchus</taxon>
    </lineage>
</organism>
<dbReference type="Proteomes" id="UP000735302">
    <property type="component" value="Unassembled WGS sequence"/>
</dbReference>
<accession>A0AAV4BDZ3</accession>
<name>A0AAV4BDZ3_9GAST</name>
<dbReference type="EMBL" id="BLXT01004892">
    <property type="protein sequence ID" value="GFO17780.1"/>
    <property type="molecule type" value="Genomic_DNA"/>
</dbReference>
<gene>
    <name evidence="1" type="ORF">PoB_004428500</name>
</gene>
<reference evidence="1 2" key="1">
    <citation type="journal article" date="2021" name="Elife">
        <title>Chloroplast acquisition without the gene transfer in kleptoplastic sea slugs, Plakobranchus ocellatus.</title>
        <authorList>
            <person name="Maeda T."/>
            <person name="Takahashi S."/>
            <person name="Yoshida T."/>
            <person name="Shimamura S."/>
            <person name="Takaki Y."/>
            <person name="Nagai Y."/>
            <person name="Toyoda A."/>
            <person name="Suzuki Y."/>
            <person name="Arimoto A."/>
            <person name="Ishii H."/>
            <person name="Satoh N."/>
            <person name="Nishiyama T."/>
            <person name="Hasebe M."/>
            <person name="Maruyama T."/>
            <person name="Minagawa J."/>
            <person name="Obokata J."/>
            <person name="Shigenobu S."/>
        </authorList>
    </citation>
    <scope>NUCLEOTIDE SEQUENCE [LARGE SCALE GENOMIC DNA]</scope>
</reference>
<protein>
    <submittedName>
        <fullName evidence="1">Uncharacterized protein</fullName>
    </submittedName>
</protein>
<evidence type="ECO:0000313" key="1">
    <source>
        <dbReference type="EMBL" id="GFO17780.1"/>
    </source>
</evidence>
<proteinExistence type="predicted"/>
<sequence>MKNLMLRAYNKSIGKMVRSLESLGATSGCGMIHAVGSILKKTVQTIYPQYGGHTQHAAIFSTRSFQRQVPQLPLHFHFQPS</sequence>
<comment type="caution">
    <text evidence="1">The sequence shown here is derived from an EMBL/GenBank/DDBJ whole genome shotgun (WGS) entry which is preliminary data.</text>
</comment>
<dbReference type="AlphaFoldDB" id="A0AAV4BDZ3"/>
<evidence type="ECO:0000313" key="2">
    <source>
        <dbReference type="Proteomes" id="UP000735302"/>
    </source>
</evidence>